<evidence type="ECO:0000313" key="1">
    <source>
        <dbReference type="EMBL" id="PUA81432.1"/>
    </source>
</evidence>
<dbReference type="Pfam" id="PF14013">
    <property type="entry name" value="MT0933_antitox"/>
    <property type="match status" value="1"/>
</dbReference>
<evidence type="ECO:0008006" key="3">
    <source>
        <dbReference type="Google" id="ProtNLM"/>
    </source>
</evidence>
<dbReference type="EMBL" id="PYXZ01000003">
    <property type="protein sequence ID" value="PUA81432.1"/>
    <property type="molecule type" value="Genomic_DNA"/>
</dbReference>
<accession>A0A2R7YYI2</accession>
<protein>
    <recommendedName>
        <fullName evidence="3">Antitoxin</fullName>
    </recommendedName>
</protein>
<comment type="caution">
    <text evidence="1">The sequence shown here is derived from an EMBL/GenBank/DDBJ whole genome shotgun (WGS) entry which is preliminary data.</text>
</comment>
<sequence length="69" mass="7394">MVATLAAERGDEVEDFLDKASSSIDERTDGRYAEQVGKVREGVSGVVAKLAEYRPASAPVEEIETPPAE</sequence>
<dbReference type="Proteomes" id="UP000244867">
    <property type="component" value="Unassembled WGS sequence"/>
</dbReference>
<reference evidence="1 2" key="1">
    <citation type="submission" date="2018-03" db="EMBL/GenBank/DDBJ databases">
        <authorList>
            <person name="Keele B.F."/>
        </authorList>
    </citation>
    <scope>NUCLEOTIDE SEQUENCE [LARGE SCALE GENOMIC DNA]</scope>
    <source>
        <strain evidence="1 2">IB-3</strain>
    </source>
</reference>
<name>A0A2R7YYI2_9ACTN</name>
<evidence type="ECO:0000313" key="2">
    <source>
        <dbReference type="Proteomes" id="UP000244867"/>
    </source>
</evidence>
<proteinExistence type="predicted"/>
<gene>
    <name evidence="1" type="ORF">C7S10_09630</name>
</gene>
<organism evidence="1 2">
    <name type="scientific">Nocardioides currus</name>
    <dbReference type="NCBI Taxonomy" id="2133958"/>
    <lineage>
        <taxon>Bacteria</taxon>
        <taxon>Bacillati</taxon>
        <taxon>Actinomycetota</taxon>
        <taxon>Actinomycetes</taxon>
        <taxon>Propionibacteriales</taxon>
        <taxon>Nocardioidaceae</taxon>
        <taxon>Nocardioides</taxon>
    </lineage>
</organism>
<dbReference type="InterPro" id="IPR028037">
    <property type="entry name" value="Antitoxin_Rv0909/MT0933"/>
</dbReference>
<dbReference type="OrthoDB" id="5125103at2"/>
<dbReference type="AlphaFoldDB" id="A0A2R7YYI2"/>
<keyword evidence="2" id="KW-1185">Reference proteome</keyword>